<feature type="transmembrane region" description="Helical" evidence="1">
    <location>
        <begin position="7"/>
        <end position="27"/>
    </location>
</feature>
<sequence length="95" mass="10222">MSRTYSWVYLVAFTVWVSGWLTVLALSDTTGTAITVAVVCVACSNTVVFAVAWLRVQRGEAWGEAAGTVVPIMTEFVLMQLGLRLPVAVASLRSV</sequence>
<dbReference type="Proteomes" id="UP001499924">
    <property type="component" value="Unassembled WGS sequence"/>
</dbReference>
<keyword evidence="3" id="KW-1185">Reference proteome</keyword>
<proteinExistence type="predicted"/>
<accession>A0ABP6PC23</accession>
<gene>
    <name evidence="2" type="ORF">GCM10010531_30290</name>
</gene>
<organism evidence="2 3">
    <name type="scientific">Blastococcus jejuensis</name>
    <dbReference type="NCBI Taxonomy" id="351224"/>
    <lineage>
        <taxon>Bacteria</taxon>
        <taxon>Bacillati</taxon>
        <taxon>Actinomycetota</taxon>
        <taxon>Actinomycetes</taxon>
        <taxon>Geodermatophilales</taxon>
        <taxon>Geodermatophilaceae</taxon>
        <taxon>Blastococcus</taxon>
    </lineage>
</organism>
<protein>
    <submittedName>
        <fullName evidence="2">Uncharacterized protein</fullName>
    </submittedName>
</protein>
<keyword evidence="1" id="KW-1133">Transmembrane helix</keyword>
<name>A0ABP6PC23_9ACTN</name>
<evidence type="ECO:0000256" key="1">
    <source>
        <dbReference type="SAM" id="Phobius"/>
    </source>
</evidence>
<comment type="caution">
    <text evidence="2">The sequence shown here is derived from an EMBL/GenBank/DDBJ whole genome shotgun (WGS) entry which is preliminary data.</text>
</comment>
<keyword evidence="1" id="KW-0472">Membrane</keyword>
<feature type="transmembrane region" description="Helical" evidence="1">
    <location>
        <begin position="33"/>
        <end position="54"/>
    </location>
</feature>
<dbReference type="RefSeq" id="WP_344689786.1">
    <property type="nucleotide sequence ID" value="NZ_BAAAVV010000007.1"/>
</dbReference>
<reference evidence="3" key="1">
    <citation type="journal article" date="2019" name="Int. J. Syst. Evol. Microbiol.">
        <title>The Global Catalogue of Microorganisms (GCM) 10K type strain sequencing project: providing services to taxonomists for standard genome sequencing and annotation.</title>
        <authorList>
            <consortium name="The Broad Institute Genomics Platform"/>
            <consortium name="The Broad Institute Genome Sequencing Center for Infectious Disease"/>
            <person name="Wu L."/>
            <person name="Ma J."/>
        </authorList>
    </citation>
    <scope>NUCLEOTIDE SEQUENCE [LARGE SCALE GENOMIC DNA]</scope>
    <source>
        <strain evidence="3">JCM 15614</strain>
    </source>
</reference>
<evidence type="ECO:0000313" key="3">
    <source>
        <dbReference type="Proteomes" id="UP001499924"/>
    </source>
</evidence>
<dbReference type="EMBL" id="BAAAVV010000007">
    <property type="protein sequence ID" value="GAA3174654.1"/>
    <property type="molecule type" value="Genomic_DNA"/>
</dbReference>
<keyword evidence="1" id="KW-0812">Transmembrane</keyword>
<evidence type="ECO:0000313" key="2">
    <source>
        <dbReference type="EMBL" id="GAA3174654.1"/>
    </source>
</evidence>